<organism evidence="2 3">
    <name type="scientific">Galeopterus variegatus</name>
    <name type="common">Malayan flying lemur</name>
    <name type="synonym">Cynocephalus variegatus</name>
    <dbReference type="NCBI Taxonomy" id="482537"/>
    <lineage>
        <taxon>Eukaryota</taxon>
        <taxon>Metazoa</taxon>
        <taxon>Chordata</taxon>
        <taxon>Craniata</taxon>
        <taxon>Vertebrata</taxon>
        <taxon>Euteleostomi</taxon>
        <taxon>Mammalia</taxon>
        <taxon>Eutheria</taxon>
        <taxon>Euarchontoglires</taxon>
        <taxon>Dermoptera</taxon>
        <taxon>Cynocephalidae</taxon>
        <taxon>Galeopterus</taxon>
    </lineage>
</organism>
<keyword evidence="1" id="KW-0812">Transmembrane</keyword>
<keyword evidence="1" id="KW-0472">Membrane</keyword>
<sequence length="58" mass="6926">MDQLINEKIWNDEFWQNPWEKWGLVVIGLFITTVVSFILFAVVFGLLPLQERIQCEEE</sequence>
<evidence type="ECO:0000313" key="3">
    <source>
        <dbReference type="RefSeq" id="XP_008564322.1"/>
    </source>
</evidence>
<accession>A0ABM0Q7I1</accession>
<reference evidence="3" key="1">
    <citation type="submission" date="2025-08" db="UniProtKB">
        <authorList>
            <consortium name="RefSeq"/>
        </authorList>
    </citation>
    <scope>IDENTIFICATION</scope>
</reference>
<keyword evidence="1" id="KW-1133">Transmembrane helix</keyword>
<dbReference type="GeneID" id="103585192"/>
<dbReference type="Proteomes" id="UP000694923">
    <property type="component" value="Unplaced"/>
</dbReference>
<dbReference type="RefSeq" id="XP_008564322.1">
    <property type="nucleotide sequence ID" value="XM_008566100.1"/>
</dbReference>
<evidence type="ECO:0000313" key="2">
    <source>
        <dbReference type="Proteomes" id="UP000694923"/>
    </source>
</evidence>
<gene>
    <name evidence="3" type="primary">SMIM6</name>
</gene>
<proteinExistence type="predicted"/>
<protein>
    <submittedName>
        <fullName evidence="3">Small integral membrane protein 6</fullName>
    </submittedName>
</protein>
<feature type="transmembrane region" description="Helical" evidence="1">
    <location>
        <begin position="22"/>
        <end position="47"/>
    </location>
</feature>
<keyword evidence="2" id="KW-1185">Reference proteome</keyword>
<name>A0ABM0Q7I1_GALVR</name>
<evidence type="ECO:0000256" key="1">
    <source>
        <dbReference type="SAM" id="Phobius"/>
    </source>
</evidence>